<evidence type="ECO:0000313" key="3">
    <source>
        <dbReference type="Proteomes" id="UP000266841"/>
    </source>
</evidence>
<dbReference type="OMA" id="DICANYQ"/>
<comment type="caution">
    <text evidence="2">The sequence shown here is derived from an EMBL/GenBank/DDBJ whole genome shotgun (WGS) entry which is preliminary data.</text>
</comment>
<reference evidence="2 3" key="1">
    <citation type="journal article" date="2012" name="Genome Biol.">
        <title>Genome and low-iron response of an oceanic diatom adapted to chronic iron limitation.</title>
        <authorList>
            <person name="Lommer M."/>
            <person name="Specht M."/>
            <person name="Roy A.S."/>
            <person name="Kraemer L."/>
            <person name="Andreson R."/>
            <person name="Gutowska M.A."/>
            <person name="Wolf J."/>
            <person name="Bergner S.V."/>
            <person name="Schilhabel M.B."/>
            <person name="Klostermeier U.C."/>
            <person name="Beiko R.G."/>
            <person name="Rosenstiel P."/>
            <person name="Hippler M."/>
            <person name="Laroche J."/>
        </authorList>
    </citation>
    <scope>NUCLEOTIDE SEQUENCE [LARGE SCALE GENOMIC DNA]</scope>
    <source>
        <strain evidence="2 3">CCMP1005</strain>
    </source>
</reference>
<accession>K0RZL8</accession>
<keyword evidence="3" id="KW-1185">Reference proteome</keyword>
<dbReference type="Proteomes" id="UP000266841">
    <property type="component" value="Unassembled WGS sequence"/>
</dbReference>
<protein>
    <submittedName>
        <fullName evidence="2">Uncharacterized protein</fullName>
    </submittedName>
</protein>
<gene>
    <name evidence="2" type="ORF">THAOC_20563</name>
</gene>
<sequence length="773" mass="85907">MVRSCEQAYYGEGDERATCAQLSPLEALDDDSLFRIVSFADVKVSMSRTVFVESESSRHLFAFIVVSSRRTRHFEKAAESLRGGGISRRVGGGVLLEPPCGRRRAGSPRRERAARLLPSPPPAVGAVAQACRAAEERPREAVRGIPAEQAFQLRADPAAEHVAHEELGDGLDGTAEGDQFDDGRNDPPPCEFSCDSFALTSPSVGAEFVLLDPFSGSIVVYDSLLANALGSEEVMLEQAMIDASESIIAKRDVHDETQTSTSRISNKMYDTRPRQTLFSVKHYFDLDLNEYFGVHTPFVNKSEHRDGNVTVDWVGVDSHIGLREDARTISNTMIGAARILTMEFDRRRNVADLECTEIFAWSDESRDDAGYRYGQKLVCRAAGSFYYLDVCVRRRCLFASFQVNSCPFDNDETFEQSRGDHDVDEMDDHVNENGSPIRHSTRIHCLPLVEFHEGTQATPEKIASYFPSPLQTIKAQYPVVSFSVDSIGRTLLVGTSVGTVEVWSIGEADRLSPRRMQVISVNETFMKRARSITMAERPASLAEHLDGKLVEETDAQDDLALIEVAGESELCPHKCPTSKISHLILPKHLSPQQCGFLTKQRNTNSGTTLLLWQTRSLTSDKATDASNHFALSGMINLPLSIQCHPEIHFDGRRIIVFGKDHIGLIFLVYHVLSSRFDQDEFDEQIPSFSRKSKKRAKGDQSAGIVQLGDCECRIKFANRIRHVGLGGLEYFDSLLMSCNERFIVVNTKTGNLIAQDRNACEGLLVIDLLEHGC</sequence>
<dbReference type="AlphaFoldDB" id="K0RZL8"/>
<organism evidence="2 3">
    <name type="scientific">Thalassiosira oceanica</name>
    <name type="common">Marine diatom</name>
    <dbReference type="NCBI Taxonomy" id="159749"/>
    <lineage>
        <taxon>Eukaryota</taxon>
        <taxon>Sar</taxon>
        <taxon>Stramenopiles</taxon>
        <taxon>Ochrophyta</taxon>
        <taxon>Bacillariophyta</taxon>
        <taxon>Coscinodiscophyceae</taxon>
        <taxon>Thalassiosirophycidae</taxon>
        <taxon>Thalassiosirales</taxon>
        <taxon>Thalassiosiraceae</taxon>
        <taxon>Thalassiosira</taxon>
    </lineage>
</organism>
<dbReference type="OrthoDB" id="47689at2759"/>
<name>K0RZL8_THAOC</name>
<dbReference type="eggNOG" id="ENOG502SNYR">
    <property type="taxonomic scope" value="Eukaryota"/>
</dbReference>
<evidence type="ECO:0000256" key="1">
    <source>
        <dbReference type="SAM" id="MobiDB-lite"/>
    </source>
</evidence>
<evidence type="ECO:0000313" key="2">
    <source>
        <dbReference type="EMBL" id="EJK59243.1"/>
    </source>
</evidence>
<proteinExistence type="predicted"/>
<dbReference type="EMBL" id="AGNL01023298">
    <property type="protein sequence ID" value="EJK59243.1"/>
    <property type="molecule type" value="Genomic_DNA"/>
</dbReference>
<feature type="region of interest" description="Disordered" evidence="1">
    <location>
        <begin position="167"/>
        <end position="187"/>
    </location>
</feature>
<feature type="region of interest" description="Disordered" evidence="1">
    <location>
        <begin position="97"/>
        <end position="119"/>
    </location>
</feature>